<dbReference type="Gene3D" id="3.30.70.2050">
    <property type="match status" value="1"/>
</dbReference>
<protein>
    <submittedName>
        <fullName evidence="2">Copper chaperone NosL</fullName>
    </submittedName>
</protein>
<dbReference type="InterPro" id="IPR008719">
    <property type="entry name" value="N2O_reductase_NosL"/>
</dbReference>
<dbReference type="PANTHER" id="PTHR41247:SF1">
    <property type="entry name" value="HTH-TYPE TRANSCRIPTIONAL REPRESSOR YCNK"/>
    <property type="match status" value="1"/>
</dbReference>
<evidence type="ECO:0000313" key="3">
    <source>
        <dbReference type="Proteomes" id="UP000249165"/>
    </source>
</evidence>
<dbReference type="RefSeq" id="WP_111550780.1">
    <property type="nucleotide sequence ID" value="NZ_LIQE01000028.1"/>
</dbReference>
<sequence length="187" mass="19863">MKRMIPITLILLALLAGCKEETADLPAPVEITAEAAGFYCQMALIEHDGPKAQIHLDGMPAPLFFSQVRDALAYLHMPEQSHAVTAAYVQDMTGATWETPGAWITAQAGYFVIGSDRMGGMQAPEFVPFATPEAAGAFATVYGGHVRAFDDIRARDLVTPAPAAPGADADPDMADRLRRLSSTGDGS</sequence>
<dbReference type="EMBL" id="QLMG01000031">
    <property type="protein sequence ID" value="RAK14009.1"/>
    <property type="molecule type" value="Genomic_DNA"/>
</dbReference>
<proteinExistence type="predicted"/>
<evidence type="ECO:0000313" key="2">
    <source>
        <dbReference type="EMBL" id="RAK14009.1"/>
    </source>
</evidence>
<dbReference type="Gene3D" id="3.30.70.2060">
    <property type="match status" value="1"/>
</dbReference>
<gene>
    <name evidence="2" type="ORF">ATI53_103137</name>
</gene>
<dbReference type="AlphaFoldDB" id="A0A327Y6D1"/>
<dbReference type="OrthoDB" id="7354657at2"/>
<comment type="caution">
    <text evidence="2">The sequence shown here is derived from an EMBL/GenBank/DDBJ whole genome shotgun (WGS) entry which is preliminary data.</text>
</comment>
<dbReference type="Pfam" id="PF05573">
    <property type="entry name" value="NosL"/>
    <property type="match status" value="1"/>
</dbReference>
<keyword evidence="3" id="KW-1185">Reference proteome</keyword>
<evidence type="ECO:0000256" key="1">
    <source>
        <dbReference type="SAM" id="MobiDB-lite"/>
    </source>
</evidence>
<accession>A0A327Y6D1</accession>
<dbReference type="SUPFAM" id="SSF160387">
    <property type="entry name" value="NosL/MerB-like"/>
    <property type="match status" value="1"/>
</dbReference>
<dbReference type="Proteomes" id="UP000249165">
    <property type="component" value="Unassembled WGS sequence"/>
</dbReference>
<dbReference type="PANTHER" id="PTHR41247">
    <property type="entry name" value="HTH-TYPE TRANSCRIPTIONAL REPRESSOR YCNK"/>
    <property type="match status" value="1"/>
</dbReference>
<feature type="region of interest" description="Disordered" evidence="1">
    <location>
        <begin position="160"/>
        <end position="187"/>
    </location>
</feature>
<organism evidence="2 3">
    <name type="scientific">Salipiger aestuarii</name>
    <dbReference type="NCBI Taxonomy" id="568098"/>
    <lineage>
        <taxon>Bacteria</taxon>
        <taxon>Pseudomonadati</taxon>
        <taxon>Pseudomonadota</taxon>
        <taxon>Alphaproteobacteria</taxon>
        <taxon>Rhodobacterales</taxon>
        <taxon>Roseobacteraceae</taxon>
        <taxon>Salipiger</taxon>
    </lineage>
</organism>
<name>A0A327Y6D1_9RHOB</name>
<dbReference type="PROSITE" id="PS51257">
    <property type="entry name" value="PROKAR_LIPOPROTEIN"/>
    <property type="match status" value="1"/>
</dbReference>
<reference evidence="2 3" key="1">
    <citation type="submission" date="2018-06" db="EMBL/GenBank/DDBJ databases">
        <title>Genomic Encyclopedia of Archaeal and Bacterial Type Strains, Phase II (KMG-II): from individual species to whole genera.</title>
        <authorList>
            <person name="Goeker M."/>
        </authorList>
    </citation>
    <scope>NUCLEOTIDE SEQUENCE [LARGE SCALE GENOMIC DNA]</scope>
    <source>
        <strain evidence="2 3">DSM 22011</strain>
    </source>
</reference>